<dbReference type="Proteomes" id="UP000238479">
    <property type="component" value="Chromosome 2"/>
</dbReference>
<dbReference type="Gramene" id="PRQ48025">
    <property type="protein sequence ID" value="PRQ48025"/>
    <property type="gene ID" value="RchiOBHm_Chr2g0106151"/>
</dbReference>
<gene>
    <name evidence="2" type="ORF">RchiOBHm_Chr2g0106151</name>
</gene>
<accession>A0A2P6RNM0</accession>
<dbReference type="AlphaFoldDB" id="A0A2P6RNM0"/>
<dbReference type="EMBL" id="PDCK01000040">
    <property type="protein sequence ID" value="PRQ48025.1"/>
    <property type="molecule type" value="Genomic_DNA"/>
</dbReference>
<keyword evidence="1" id="KW-0472">Membrane</keyword>
<evidence type="ECO:0000313" key="2">
    <source>
        <dbReference type="EMBL" id="PRQ48025.1"/>
    </source>
</evidence>
<keyword evidence="1" id="KW-0812">Transmembrane</keyword>
<organism evidence="2 3">
    <name type="scientific">Rosa chinensis</name>
    <name type="common">China rose</name>
    <dbReference type="NCBI Taxonomy" id="74649"/>
    <lineage>
        <taxon>Eukaryota</taxon>
        <taxon>Viridiplantae</taxon>
        <taxon>Streptophyta</taxon>
        <taxon>Embryophyta</taxon>
        <taxon>Tracheophyta</taxon>
        <taxon>Spermatophyta</taxon>
        <taxon>Magnoliopsida</taxon>
        <taxon>eudicotyledons</taxon>
        <taxon>Gunneridae</taxon>
        <taxon>Pentapetalae</taxon>
        <taxon>rosids</taxon>
        <taxon>fabids</taxon>
        <taxon>Rosales</taxon>
        <taxon>Rosaceae</taxon>
        <taxon>Rosoideae</taxon>
        <taxon>Rosoideae incertae sedis</taxon>
        <taxon>Rosa</taxon>
    </lineage>
</organism>
<proteinExistence type="predicted"/>
<evidence type="ECO:0000256" key="1">
    <source>
        <dbReference type="SAM" id="Phobius"/>
    </source>
</evidence>
<name>A0A2P6RNM0_ROSCH</name>
<feature type="transmembrane region" description="Helical" evidence="1">
    <location>
        <begin position="12"/>
        <end position="28"/>
    </location>
</feature>
<sequence>MLTWLVPVLEWFIYVVGVLIMNGVRLLLPKVVPFEDYCWLVSFFPCWICQCLNGM</sequence>
<protein>
    <submittedName>
        <fullName evidence="2">Uncharacterized protein</fullName>
    </submittedName>
</protein>
<comment type="caution">
    <text evidence="2">The sequence shown here is derived from an EMBL/GenBank/DDBJ whole genome shotgun (WGS) entry which is preliminary data.</text>
</comment>
<reference evidence="2 3" key="1">
    <citation type="journal article" date="2018" name="Nat. Genet.">
        <title>The Rosa genome provides new insights in the design of modern roses.</title>
        <authorList>
            <person name="Bendahmane M."/>
        </authorList>
    </citation>
    <scope>NUCLEOTIDE SEQUENCE [LARGE SCALE GENOMIC DNA]</scope>
    <source>
        <strain evidence="3">cv. Old Blush</strain>
    </source>
</reference>
<keyword evidence="3" id="KW-1185">Reference proteome</keyword>
<evidence type="ECO:0000313" key="3">
    <source>
        <dbReference type="Proteomes" id="UP000238479"/>
    </source>
</evidence>
<keyword evidence="1" id="KW-1133">Transmembrane helix</keyword>